<organism evidence="1 2">
    <name type="scientific">Brassica carinata</name>
    <name type="common">Ethiopian mustard</name>
    <name type="synonym">Abyssinian cabbage</name>
    <dbReference type="NCBI Taxonomy" id="52824"/>
    <lineage>
        <taxon>Eukaryota</taxon>
        <taxon>Viridiplantae</taxon>
        <taxon>Streptophyta</taxon>
        <taxon>Embryophyta</taxon>
        <taxon>Tracheophyta</taxon>
        <taxon>Spermatophyta</taxon>
        <taxon>Magnoliopsida</taxon>
        <taxon>eudicotyledons</taxon>
        <taxon>Gunneridae</taxon>
        <taxon>Pentapetalae</taxon>
        <taxon>rosids</taxon>
        <taxon>malvids</taxon>
        <taxon>Brassicales</taxon>
        <taxon>Brassicaceae</taxon>
        <taxon>Brassiceae</taxon>
        <taxon>Brassica</taxon>
    </lineage>
</organism>
<evidence type="ECO:0000313" key="1">
    <source>
        <dbReference type="EMBL" id="KAG2324807.1"/>
    </source>
</evidence>
<proteinExistence type="predicted"/>
<gene>
    <name evidence="1" type="ORF">Bca52824_007535</name>
</gene>
<dbReference type="EMBL" id="JAAMPC010000002">
    <property type="protein sequence ID" value="KAG2324807.1"/>
    <property type="molecule type" value="Genomic_DNA"/>
</dbReference>
<sequence length="431" mass="47053">MVIRDFRKDLSRFTTTSASCVLRANPVFSHLNSLRLQPLRYVWSSNGSALDGVEFTGSVFLWGTPRQCDARRFSITSSPSLTATPSCRSTTTTPCLRRRSCGCLYYCGEECALPPTCTQSKTFTAIVPFVPHLSVAPSCDVFNLLVSTILKPRTLVVLVVSFDGLSLTRAGSSIISPVPLSTIYNNPVTDVGGTPLQGPDLFFKNLRRKASSSDIPLSCFLLSILHVWPPPPFRSFKLRLKGSLEDSYHQPPQTYLLSQRFVNLVSDVGGNPLRHLILNHLFMNLASDVGGNPLRLCWHTTLTSSSNVKGTSLPCLLSMNGEKIPDSFLSFSFSLLTGLLPCGAVRSGPEGAIETTSVFLVGEDCLSTSLVTISQLSDYVVEALSTHSNLVLNSLSTSYEDLSCLLLFAIVVHELFTRGCLIPSWFCSPCF</sequence>
<evidence type="ECO:0000313" key="2">
    <source>
        <dbReference type="Proteomes" id="UP000886595"/>
    </source>
</evidence>
<keyword evidence="2" id="KW-1185">Reference proteome</keyword>
<reference evidence="1 2" key="1">
    <citation type="submission" date="2020-02" db="EMBL/GenBank/DDBJ databases">
        <authorList>
            <person name="Ma Q."/>
            <person name="Huang Y."/>
            <person name="Song X."/>
            <person name="Pei D."/>
        </authorList>
    </citation>
    <scope>NUCLEOTIDE SEQUENCE [LARGE SCALE GENOMIC DNA]</scope>
    <source>
        <strain evidence="1">Sxm20200214</strain>
        <tissue evidence="1">Leaf</tissue>
    </source>
</reference>
<dbReference type="Proteomes" id="UP000886595">
    <property type="component" value="Unassembled WGS sequence"/>
</dbReference>
<comment type="caution">
    <text evidence="1">The sequence shown here is derived from an EMBL/GenBank/DDBJ whole genome shotgun (WGS) entry which is preliminary data.</text>
</comment>
<protein>
    <submittedName>
        <fullName evidence="1">Uncharacterized protein</fullName>
    </submittedName>
</protein>
<dbReference type="AlphaFoldDB" id="A0A8X8B8A5"/>
<accession>A0A8X8B8A5</accession>
<name>A0A8X8B8A5_BRACI</name>